<dbReference type="CDD" id="cd00090">
    <property type="entry name" value="HTH_ARSR"/>
    <property type="match status" value="1"/>
</dbReference>
<dbReference type="InterPro" id="IPR011991">
    <property type="entry name" value="ArsR-like_HTH"/>
</dbReference>
<keyword evidence="2" id="KW-1185">Reference proteome</keyword>
<dbReference type="InterPro" id="IPR036390">
    <property type="entry name" value="WH_DNA-bd_sf"/>
</dbReference>
<reference evidence="1 2" key="1">
    <citation type="submission" date="2017-02" db="EMBL/GenBank/DDBJ databases">
        <authorList>
            <person name="Peterson S.W."/>
        </authorList>
    </citation>
    <scope>NUCLEOTIDE SEQUENCE [LARGE SCALE GENOMIC DNA]</scope>
    <source>
        <strain evidence="1 2">M1</strain>
    </source>
</reference>
<dbReference type="SUPFAM" id="SSF46785">
    <property type="entry name" value="Winged helix' DNA-binding domain"/>
    <property type="match status" value="1"/>
</dbReference>
<dbReference type="OrthoDB" id="9788770at2"/>
<accession>A0A1T5IVF3</accession>
<dbReference type="RefSeq" id="WP_079489467.1">
    <property type="nucleotide sequence ID" value="NZ_FUZT01000001.1"/>
</dbReference>
<dbReference type="Pfam" id="PF12840">
    <property type="entry name" value="HTH_20"/>
    <property type="match status" value="1"/>
</dbReference>
<sequence>MEKMKTLTTLEEIKAFSDPYRMQIIRCFKELGEPATVKQIADEMGEVPAKVHYHVKKLEKANILELVYTKEIKGIIAKYYNPTAKFFRIENCDYEMPMFKDFLTKTQKLFSNVFDDAKRIFIEQLDSFQSDKSDENLKESENLEDGFITSSYLYLNEKQYIDLQNYIKDLSYENQKKDNKEKEKYFLMTSIIRIEDEKNNRR</sequence>
<organism evidence="1 2">
    <name type="scientific">Maledivibacter halophilus</name>
    <dbReference type="NCBI Taxonomy" id="36842"/>
    <lineage>
        <taxon>Bacteria</taxon>
        <taxon>Bacillati</taxon>
        <taxon>Bacillota</taxon>
        <taxon>Clostridia</taxon>
        <taxon>Peptostreptococcales</taxon>
        <taxon>Caminicellaceae</taxon>
        <taxon>Maledivibacter</taxon>
    </lineage>
</organism>
<evidence type="ECO:0000313" key="2">
    <source>
        <dbReference type="Proteomes" id="UP000190285"/>
    </source>
</evidence>
<dbReference type="STRING" id="36842.SAMN02194393_00782"/>
<name>A0A1T5IVF3_9FIRM</name>
<evidence type="ECO:0000313" key="1">
    <source>
        <dbReference type="EMBL" id="SKC43062.1"/>
    </source>
</evidence>
<dbReference type="Gene3D" id="1.10.10.10">
    <property type="entry name" value="Winged helix-like DNA-binding domain superfamily/Winged helix DNA-binding domain"/>
    <property type="match status" value="1"/>
</dbReference>
<protein>
    <submittedName>
        <fullName evidence="1">Predicted transcriptional regulator</fullName>
    </submittedName>
</protein>
<proteinExistence type="predicted"/>
<dbReference type="AlphaFoldDB" id="A0A1T5IVF3"/>
<dbReference type="InterPro" id="IPR036388">
    <property type="entry name" value="WH-like_DNA-bd_sf"/>
</dbReference>
<dbReference type="EMBL" id="FUZT01000001">
    <property type="protein sequence ID" value="SKC43062.1"/>
    <property type="molecule type" value="Genomic_DNA"/>
</dbReference>
<dbReference type="Proteomes" id="UP000190285">
    <property type="component" value="Unassembled WGS sequence"/>
</dbReference>
<gene>
    <name evidence="1" type="ORF">SAMN02194393_00782</name>
</gene>